<keyword evidence="5 7" id="KW-1133">Transmembrane helix</keyword>
<evidence type="ECO:0000259" key="8">
    <source>
        <dbReference type="PROSITE" id="PS50850"/>
    </source>
</evidence>
<feature type="domain" description="Major facilitator superfamily (MFS) profile" evidence="8">
    <location>
        <begin position="14"/>
        <end position="383"/>
    </location>
</feature>
<feature type="transmembrane region" description="Helical" evidence="7">
    <location>
        <begin position="337"/>
        <end position="358"/>
    </location>
</feature>
<dbReference type="InterPro" id="IPR036259">
    <property type="entry name" value="MFS_trans_sf"/>
</dbReference>
<feature type="transmembrane region" description="Helical" evidence="7">
    <location>
        <begin position="364"/>
        <end position="381"/>
    </location>
</feature>
<comment type="caution">
    <text evidence="9">The sequence shown here is derived from an EMBL/GenBank/DDBJ whole genome shotgun (WGS) entry which is preliminary data.</text>
</comment>
<feature type="transmembrane region" description="Helical" evidence="7">
    <location>
        <begin position="78"/>
        <end position="96"/>
    </location>
</feature>
<protein>
    <submittedName>
        <fullName evidence="9">MFS transporter</fullName>
    </submittedName>
</protein>
<feature type="transmembrane region" description="Helical" evidence="7">
    <location>
        <begin position="15"/>
        <end position="39"/>
    </location>
</feature>
<feature type="transmembrane region" description="Helical" evidence="7">
    <location>
        <begin position="246"/>
        <end position="265"/>
    </location>
</feature>
<feature type="transmembrane region" description="Helical" evidence="7">
    <location>
        <begin position="51"/>
        <end position="71"/>
    </location>
</feature>
<keyword evidence="6 7" id="KW-0472">Membrane</keyword>
<dbReference type="OrthoDB" id="9793283at2"/>
<dbReference type="GO" id="GO:0022857">
    <property type="term" value="F:transmembrane transporter activity"/>
    <property type="evidence" value="ECO:0007669"/>
    <property type="project" value="InterPro"/>
</dbReference>
<feature type="transmembrane region" description="Helical" evidence="7">
    <location>
        <begin position="165"/>
        <end position="186"/>
    </location>
</feature>
<evidence type="ECO:0000256" key="2">
    <source>
        <dbReference type="ARBA" id="ARBA00022448"/>
    </source>
</evidence>
<dbReference type="Pfam" id="PF07690">
    <property type="entry name" value="MFS_1"/>
    <property type="match status" value="1"/>
</dbReference>
<evidence type="ECO:0000256" key="7">
    <source>
        <dbReference type="SAM" id="Phobius"/>
    </source>
</evidence>
<reference evidence="9 10" key="1">
    <citation type="submission" date="2019-07" db="EMBL/GenBank/DDBJ databases">
        <title>Whole genome shotgun sequence of Brevifollis gellanilyticus NBRC 108608.</title>
        <authorList>
            <person name="Hosoyama A."/>
            <person name="Uohara A."/>
            <person name="Ohji S."/>
            <person name="Ichikawa N."/>
        </authorList>
    </citation>
    <scope>NUCLEOTIDE SEQUENCE [LARGE SCALE GENOMIC DNA]</scope>
    <source>
        <strain evidence="9 10">NBRC 108608</strain>
    </source>
</reference>
<name>A0A512M791_9BACT</name>
<dbReference type="EMBL" id="BKAG01000011">
    <property type="protein sequence ID" value="GEP42608.1"/>
    <property type="molecule type" value="Genomic_DNA"/>
</dbReference>
<dbReference type="AlphaFoldDB" id="A0A512M791"/>
<evidence type="ECO:0000256" key="1">
    <source>
        <dbReference type="ARBA" id="ARBA00004651"/>
    </source>
</evidence>
<keyword evidence="4 7" id="KW-0812">Transmembrane</keyword>
<dbReference type="PANTHER" id="PTHR23517">
    <property type="entry name" value="RESISTANCE PROTEIN MDTM, PUTATIVE-RELATED-RELATED"/>
    <property type="match status" value="1"/>
</dbReference>
<dbReference type="InterPro" id="IPR020846">
    <property type="entry name" value="MFS_dom"/>
</dbReference>
<accession>A0A512M791</accession>
<dbReference type="InterPro" id="IPR011701">
    <property type="entry name" value="MFS"/>
</dbReference>
<dbReference type="SUPFAM" id="SSF103473">
    <property type="entry name" value="MFS general substrate transporter"/>
    <property type="match status" value="1"/>
</dbReference>
<evidence type="ECO:0000313" key="10">
    <source>
        <dbReference type="Proteomes" id="UP000321577"/>
    </source>
</evidence>
<dbReference type="InterPro" id="IPR050171">
    <property type="entry name" value="MFS_Transporters"/>
</dbReference>
<keyword evidence="3" id="KW-1003">Cell membrane</keyword>
<dbReference type="Proteomes" id="UP000321577">
    <property type="component" value="Unassembled WGS sequence"/>
</dbReference>
<proteinExistence type="predicted"/>
<comment type="subcellular location">
    <subcellularLocation>
        <location evidence="1">Cell membrane</location>
        <topology evidence="1">Multi-pass membrane protein</topology>
    </subcellularLocation>
</comment>
<evidence type="ECO:0000313" key="9">
    <source>
        <dbReference type="EMBL" id="GEP42608.1"/>
    </source>
</evidence>
<evidence type="ECO:0000256" key="5">
    <source>
        <dbReference type="ARBA" id="ARBA00022989"/>
    </source>
</evidence>
<evidence type="ECO:0000256" key="6">
    <source>
        <dbReference type="ARBA" id="ARBA00023136"/>
    </source>
</evidence>
<dbReference type="PROSITE" id="PS50850">
    <property type="entry name" value="MFS"/>
    <property type="match status" value="1"/>
</dbReference>
<dbReference type="GO" id="GO:0005886">
    <property type="term" value="C:plasma membrane"/>
    <property type="evidence" value="ECO:0007669"/>
    <property type="project" value="UniProtKB-SubCell"/>
</dbReference>
<evidence type="ECO:0000256" key="3">
    <source>
        <dbReference type="ARBA" id="ARBA00022475"/>
    </source>
</evidence>
<sequence>MSPLINELRTLPRAFWILVGATFVNRFGLFVWPFLTLYITRSGHSASEASWAVAGYSAGSFCAAFIGGWLADRLGRNITLALSAFGGAICMMALSQAHDWRWLSVIAMVTGLMSEAGSPASSALVQDLVPPSQRVMGYAVLRFSINLGWSFGSAVAGWLAESSFFGLFVVDAVTSVVFGFIAWRYLPRGERTAAQMTGWSVAWQSIRHNRPFLILAVTCVFMSWVFRQTSSTFPLHFEHSGLPSHWTGTVLALNGVMICLMEVPLASKTRAWPVRMMLSLGYLLMGVSYLLLMGRPGLPMFFAMMVVFTVGEMFAFSRQQAYAASMAPDDMRGRYSGFLSLCWGLGGIVSAVGALHLFDASPDMVWMITVLLGVAAAVMILKK</sequence>
<dbReference type="CDD" id="cd17329">
    <property type="entry name" value="MFS_MdtH_MDR_like"/>
    <property type="match status" value="1"/>
</dbReference>
<feature type="transmembrane region" description="Helical" evidence="7">
    <location>
        <begin position="137"/>
        <end position="159"/>
    </location>
</feature>
<feature type="transmembrane region" description="Helical" evidence="7">
    <location>
        <begin position="272"/>
        <end position="292"/>
    </location>
</feature>
<organism evidence="9 10">
    <name type="scientific">Brevifollis gellanilyticus</name>
    <dbReference type="NCBI Taxonomy" id="748831"/>
    <lineage>
        <taxon>Bacteria</taxon>
        <taxon>Pseudomonadati</taxon>
        <taxon>Verrucomicrobiota</taxon>
        <taxon>Verrucomicrobiia</taxon>
        <taxon>Verrucomicrobiales</taxon>
        <taxon>Verrucomicrobiaceae</taxon>
    </lineage>
</organism>
<dbReference type="RefSeq" id="WP_146850207.1">
    <property type="nucleotide sequence ID" value="NZ_BKAG01000011.1"/>
</dbReference>
<dbReference type="Gene3D" id="1.20.1250.20">
    <property type="entry name" value="MFS general substrate transporter like domains"/>
    <property type="match status" value="1"/>
</dbReference>
<keyword evidence="10" id="KW-1185">Reference proteome</keyword>
<keyword evidence="2" id="KW-0813">Transport</keyword>
<feature type="transmembrane region" description="Helical" evidence="7">
    <location>
        <begin position="102"/>
        <end position="125"/>
    </location>
</feature>
<feature type="transmembrane region" description="Helical" evidence="7">
    <location>
        <begin position="207"/>
        <end position="226"/>
    </location>
</feature>
<evidence type="ECO:0000256" key="4">
    <source>
        <dbReference type="ARBA" id="ARBA00022692"/>
    </source>
</evidence>
<feature type="transmembrane region" description="Helical" evidence="7">
    <location>
        <begin position="298"/>
        <end position="316"/>
    </location>
</feature>
<dbReference type="PANTHER" id="PTHR23517:SF2">
    <property type="entry name" value="MULTIDRUG RESISTANCE PROTEIN MDTH"/>
    <property type="match status" value="1"/>
</dbReference>
<gene>
    <name evidence="9" type="ORF">BGE01nite_18990</name>
</gene>